<accession>D9PKG7</accession>
<feature type="domain" description="Penicillin-binding protein transpeptidase" evidence="3">
    <location>
        <begin position="76"/>
        <end position="387"/>
    </location>
</feature>
<reference evidence="4" key="2">
    <citation type="journal article" date="2011" name="Microb. Ecol.">
        <title>Taxonomic and Functional Metagenomic Profiling of the Microbial Community in the Anoxic Sediment of a Sub-saline Shallow Lake (Laguna de Carrizo, Central Spain).</title>
        <authorList>
            <person name="Ferrer M."/>
            <person name="Guazzaroni M.E."/>
            <person name="Richter M."/>
            <person name="Garcia-Salamanca A."/>
            <person name="Yarza P."/>
            <person name="Suarez-Suarez A."/>
            <person name="Solano J."/>
            <person name="Alcaide M."/>
            <person name="van Dillewijn P."/>
            <person name="Molina-Henares M.A."/>
            <person name="Lopez-Cortes N."/>
            <person name="Al-Ramahi Y."/>
            <person name="Guerrero C."/>
            <person name="Acosta A."/>
            <person name="de Eugenio L.I."/>
            <person name="Martinez V."/>
            <person name="Marques S."/>
            <person name="Rojo F."/>
            <person name="Santero E."/>
            <person name="Genilloud O."/>
            <person name="Perez-Perez J."/>
            <person name="Rossello-Mora R."/>
            <person name="Ramos J.L."/>
        </authorList>
    </citation>
    <scope>NUCLEOTIDE SEQUENCE</scope>
</reference>
<dbReference type="GO" id="GO:0008658">
    <property type="term" value="F:penicillin binding"/>
    <property type="evidence" value="ECO:0007669"/>
    <property type="project" value="InterPro"/>
</dbReference>
<dbReference type="InterPro" id="IPR012338">
    <property type="entry name" value="Beta-lactam/transpept-like"/>
</dbReference>
<proteinExistence type="predicted"/>
<protein>
    <submittedName>
        <fullName evidence="4">Cell division protein FtsI</fullName>
    </submittedName>
</protein>
<gene>
    <name evidence="4" type="primary">FtsI</name>
    <name evidence="4" type="ORF">LDC_2034</name>
</gene>
<dbReference type="Pfam" id="PF00905">
    <property type="entry name" value="Transpeptidase"/>
    <property type="match status" value="1"/>
</dbReference>
<sequence length="419" mass="46590">MQGLERKYDKYIKFKQNGIIEGKRDVVGDVIHNQFSKIDQRVDGMNLHLTIPLKLQRNVELMLDDMKIETNSDEILATVIDSKTGEILVMASSSRYDPNLITKESIKSLNPKFSEYLYEPGSVLKPLTLAIALELGRVTPDTVFNLFNGELDIGGKHKITDGEHRFPALSAEDIIIHSSNVGISLISWRLSGKEFHDGLVKFGLSRPSGIDLSRDFPGSIRSIPQLNQKIYRANSSYGYGLMASFIQLVKAYTAFDNDGIIITPHMIDFLEDSEGKKYKLANQNQKTKVISSKTALQMKNILIKTVENGTGAQAKTSGIIVGGKTGTAKMISSGQYTQNSFRTSFIGFANDEYGHKYTIGVLVINPNRPFPYYYASATAVPTTKKIIDMLVILNYLKPNKSAITLQQTDKNITSTEVDN</sequence>
<dbReference type="InterPro" id="IPR001460">
    <property type="entry name" value="PCN-bd_Tpept"/>
</dbReference>
<name>D9PKG7_9ZZZZ</name>
<dbReference type="GO" id="GO:0051301">
    <property type="term" value="P:cell division"/>
    <property type="evidence" value="ECO:0007669"/>
    <property type="project" value="UniProtKB-KW"/>
</dbReference>
<dbReference type="SUPFAM" id="SSF56601">
    <property type="entry name" value="beta-lactamase/transpeptidase-like"/>
    <property type="match status" value="1"/>
</dbReference>
<dbReference type="GO" id="GO:0071555">
    <property type="term" value="P:cell wall organization"/>
    <property type="evidence" value="ECO:0007669"/>
    <property type="project" value="TreeGrafter"/>
</dbReference>
<evidence type="ECO:0000313" key="4">
    <source>
        <dbReference type="EMBL" id="EFK95957.1"/>
    </source>
</evidence>
<dbReference type="Gene3D" id="3.40.710.10">
    <property type="entry name" value="DD-peptidase/beta-lactamase superfamily"/>
    <property type="match status" value="1"/>
</dbReference>
<dbReference type="InterPro" id="IPR050515">
    <property type="entry name" value="Beta-lactam/transpept"/>
</dbReference>
<keyword evidence="4" id="KW-0132">Cell division</keyword>
<dbReference type="GO" id="GO:0005886">
    <property type="term" value="C:plasma membrane"/>
    <property type="evidence" value="ECO:0007669"/>
    <property type="project" value="TreeGrafter"/>
</dbReference>
<dbReference type="EMBL" id="ADZX01000605">
    <property type="protein sequence ID" value="EFK95957.1"/>
    <property type="molecule type" value="Genomic_DNA"/>
</dbReference>
<dbReference type="AlphaFoldDB" id="D9PKG7"/>
<comment type="caution">
    <text evidence="4">The sequence shown here is derived from an EMBL/GenBank/DDBJ whole genome shotgun (WGS) entry which is preliminary data.</text>
</comment>
<dbReference type="Gene3D" id="3.30.450.330">
    <property type="match status" value="1"/>
</dbReference>
<dbReference type="PANTHER" id="PTHR30627">
    <property type="entry name" value="PEPTIDOGLYCAN D,D-TRANSPEPTIDASE"/>
    <property type="match status" value="1"/>
</dbReference>
<comment type="subcellular location">
    <subcellularLocation>
        <location evidence="1">Membrane</location>
    </subcellularLocation>
</comment>
<evidence type="ECO:0000259" key="3">
    <source>
        <dbReference type="Pfam" id="PF00905"/>
    </source>
</evidence>
<evidence type="ECO:0000256" key="2">
    <source>
        <dbReference type="ARBA" id="ARBA00023136"/>
    </source>
</evidence>
<dbReference type="PANTHER" id="PTHR30627:SF1">
    <property type="entry name" value="PEPTIDOGLYCAN D,D-TRANSPEPTIDASE FTSI"/>
    <property type="match status" value="1"/>
</dbReference>
<keyword evidence="4" id="KW-0131">Cell cycle</keyword>
<organism evidence="4">
    <name type="scientific">sediment metagenome</name>
    <dbReference type="NCBI Taxonomy" id="749907"/>
    <lineage>
        <taxon>unclassified sequences</taxon>
        <taxon>metagenomes</taxon>
        <taxon>ecological metagenomes</taxon>
    </lineage>
</organism>
<keyword evidence="2" id="KW-0472">Membrane</keyword>
<evidence type="ECO:0000256" key="1">
    <source>
        <dbReference type="ARBA" id="ARBA00004370"/>
    </source>
</evidence>
<reference evidence="4" key="1">
    <citation type="submission" date="2010-07" db="EMBL/GenBank/DDBJ databases">
        <authorList>
            <consortium name="CONSOLIDER consortium CSD2007-00005"/>
            <person name="Guazzaroni M.-E."/>
            <person name="Richter M."/>
            <person name="Garcia-Salamanca A."/>
            <person name="Yarza P."/>
            <person name="Ferrer M."/>
        </authorList>
    </citation>
    <scope>NUCLEOTIDE SEQUENCE</scope>
</reference>